<accession>A0AAE6M6K1</accession>
<protein>
    <submittedName>
        <fullName evidence="1">P40</fullName>
    </submittedName>
</protein>
<evidence type="ECO:0000313" key="2">
    <source>
        <dbReference type="Proteomes" id="UP000830719"/>
    </source>
</evidence>
<name>A0AAE6M6K1_9ABAC</name>
<reference evidence="1" key="1">
    <citation type="submission" date="2019-01" db="EMBL/GenBank/DDBJ databases">
        <authorList>
            <person name="Trentin L.B."/>
            <person name="Santos E.R."/>
            <person name="Silva L.A."/>
            <person name="Sosa-Gomez D.R."/>
            <person name="Ribeiro B.M."/>
            <person name="Ardisson-Araujo D.M.P."/>
        </authorList>
    </citation>
    <scope>NUCLEOTIDE SEQUENCE</scope>
    <source>
        <strain evidence="1">VPN54</strain>
    </source>
</reference>
<dbReference type="GeneID" id="80538066"/>
<dbReference type="EMBL" id="MK419956">
    <property type="protein sequence ID" value="QEI03682.1"/>
    <property type="molecule type" value="Genomic_DNA"/>
</dbReference>
<dbReference type="KEGG" id="vg:80538066"/>
<dbReference type="Pfam" id="PF05815">
    <property type="entry name" value="AcMNPV_Orf101"/>
    <property type="match status" value="1"/>
</dbReference>
<evidence type="ECO:0000313" key="1">
    <source>
        <dbReference type="EMBL" id="QEI03682.1"/>
    </source>
</evidence>
<dbReference type="RefSeq" id="YP_010799671.1">
    <property type="nucleotide sequence ID" value="NC_076682.1"/>
</dbReference>
<gene>
    <name evidence="1" type="primary">p40</name>
</gene>
<sequence length="394" mass="44580">MSSVMLFLEIERIKNKIDTQMNMAIWPKFFTLLGDPDATIDIPMSEFQDFLVTVAQLSQATHTETNAALTSQFATTRIGGGGATTAVADNTTACPFPGPSQNVLNLFPTASARRANDRLDNNLNMVTYRKNCQKLLKHYALTNTTSAEFKISDLVSCMVYLAKSPKYRPLYLLIEDSLYGDYDCNPNYSSQEMMHLVDLLRNLLDMPTTILDFGNIQIMKNTLNKAMNYPIARYPRVIVAQSAVLSKDKRCTLEELLVERGKLLNKMESMQFMNPSESNRIPYCDDVNFINQLMKIVDDFPVHRMFYNAANAIFYTTMDNYATANCKFEIKDYNELFAVMDDISEYNAMSSKDCRKANITDSLNVYLGNASKRNTADGLSSCSSNTLLSKRKKY</sequence>
<organism evidence="1 2">
    <name type="scientific">Rachiplusia nu nucleopolyhedrovirus</name>
    <dbReference type="NCBI Taxonomy" id="2605775"/>
    <lineage>
        <taxon>Viruses</taxon>
        <taxon>Viruses incertae sedis</taxon>
        <taxon>Naldaviricetes</taxon>
        <taxon>Lefavirales</taxon>
        <taxon>Baculoviridae</taxon>
        <taxon>Alphabaculovirus</taxon>
        <taxon>Alphabaculovirus ranus</taxon>
    </lineage>
</organism>
<proteinExistence type="predicted"/>
<dbReference type="InterPro" id="IPR008562">
    <property type="entry name" value="AcMNPV_C42"/>
</dbReference>
<keyword evidence="2" id="KW-1185">Reference proteome</keyword>
<dbReference type="Proteomes" id="UP000830719">
    <property type="component" value="Segment"/>
</dbReference>